<dbReference type="GO" id="GO:0004743">
    <property type="term" value="F:pyruvate kinase activity"/>
    <property type="evidence" value="ECO:0007669"/>
    <property type="project" value="UniProtKB-EC"/>
</dbReference>
<dbReference type="Pfam" id="PF02887">
    <property type="entry name" value="PK_C"/>
    <property type="match status" value="1"/>
</dbReference>
<organism evidence="18">
    <name type="scientific">Pyramimonas obovata</name>
    <dbReference type="NCBI Taxonomy" id="1411642"/>
    <lineage>
        <taxon>Eukaryota</taxon>
        <taxon>Viridiplantae</taxon>
        <taxon>Chlorophyta</taxon>
        <taxon>Pyramimonadophyceae</taxon>
        <taxon>Pyramimonadales</taxon>
        <taxon>Pyramimonadaceae</taxon>
        <taxon>Pyramimonas</taxon>
        <taxon>Pyramimonas incertae sedis</taxon>
    </lineage>
</organism>
<dbReference type="SUPFAM" id="SSF51621">
    <property type="entry name" value="Phosphoenolpyruvate/pyruvate domain"/>
    <property type="match status" value="1"/>
</dbReference>
<dbReference type="InterPro" id="IPR015795">
    <property type="entry name" value="Pyrv_Knase_C"/>
</dbReference>
<dbReference type="GO" id="GO:0030955">
    <property type="term" value="F:potassium ion binding"/>
    <property type="evidence" value="ECO:0007669"/>
    <property type="project" value="InterPro"/>
</dbReference>
<keyword evidence="10" id="KW-0067">ATP-binding</keyword>
<dbReference type="NCBIfam" id="TIGR01064">
    <property type="entry name" value="pyruv_kin"/>
    <property type="match status" value="1"/>
</dbReference>
<accession>A0A7S0N055</accession>
<evidence type="ECO:0000313" key="18">
    <source>
        <dbReference type="EMBL" id="CAD8655921.1"/>
    </source>
</evidence>
<dbReference type="GO" id="GO:0009570">
    <property type="term" value="C:chloroplast stroma"/>
    <property type="evidence" value="ECO:0007669"/>
    <property type="project" value="UniProtKB-ARBA"/>
</dbReference>
<dbReference type="Pfam" id="PF00224">
    <property type="entry name" value="PK"/>
    <property type="match status" value="1"/>
</dbReference>
<feature type="domain" description="Pyruvate kinase C-terminal" evidence="17">
    <location>
        <begin position="497"/>
        <end position="591"/>
    </location>
</feature>
<dbReference type="InterPro" id="IPR001697">
    <property type="entry name" value="Pyr_Knase"/>
</dbReference>
<evidence type="ECO:0000256" key="7">
    <source>
        <dbReference type="ARBA" id="ARBA00022723"/>
    </source>
</evidence>
<dbReference type="NCBIfam" id="NF004491">
    <property type="entry name" value="PRK05826.1"/>
    <property type="match status" value="1"/>
</dbReference>
<dbReference type="GO" id="GO:0005524">
    <property type="term" value="F:ATP binding"/>
    <property type="evidence" value="ECO:0007669"/>
    <property type="project" value="UniProtKB-KW"/>
</dbReference>
<evidence type="ECO:0000256" key="13">
    <source>
        <dbReference type="ARBA" id="ARBA00023317"/>
    </source>
</evidence>
<evidence type="ECO:0000256" key="9">
    <source>
        <dbReference type="ARBA" id="ARBA00022777"/>
    </source>
</evidence>
<dbReference type="InterPro" id="IPR015793">
    <property type="entry name" value="Pyrv_Knase_brl"/>
</dbReference>
<dbReference type="InterPro" id="IPR036918">
    <property type="entry name" value="Pyrv_Knase_C_sf"/>
</dbReference>
<sequence length="611" mass="67349">MLRTKFSRCIFGISIRALEPCTSSITSHVQSTQPYSKLYRHGSSPAAHSRVAYELIQPRAFRASTTHLKRDMREPDEECGYTSAGLPDYDEELEVMTFLPGAAHWMSTKLKQNMTAAERQPNHPRKTKTICTIGPSTASTDMLYALCDAGMNVARLNMSHGDLEAHKQVVEIINEYNASGRRSDRIGLLLDTKGPEVRSGDVIQKIELKSGDIFIFTIDDSFKHDPSVLKTTVNYDGFIDDVEVDDTLLIDGGLMSMQIVDKSDTEVKCVVIDGGLLGSRRHLNVKERSANLPTITEKDWADLQFGVDNNVDFIALSFVSDARAIQEVKAFLRSQNADIMVIPKIESIAAVRNIDEILAASDGAMVARGDLGSDFCFEEVPIVQSEIVTKCNKLSKPVIVATNMLESMIDNPTPTRAEVADITAAVREGADAVMLSGETANGSWPLKALDVMCSTCLRVPWDLSPGPDTPFKLLARRGTVRHVPKNPSAVDLAQLFAYNACQMASVQDVPIICMTSTGIIPALLSHFRPKNIVYAFSDNEKVLRRMSMYRGVTALSHSFTSDKVDTLNRAIEKLKSLSKIECGDLICFVEAGRMTIWPGNNDSQKITFIKV</sequence>
<dbReference type="FunFam" id="3.20.20.60:FF:000025">
    <property type="entry name" value="Pyruvate kinase"/>
    <property type="match status" value="1"/>
</dbReference>
<evidence type="ECO:0000256" key="15">
    <source>
        <dbReference type="RuleBase" id="RU000504"/>
    </source>
</evidence>
<dbReference type="InterPro" id="IPR015813">
    <property type="entry name" value="Pyrv/PenolPyrv_kinase-like_dom"/>
</dbReference>
<keyword evidence="13" id="KW-0670">Pyruvate</keyword>
<dbReference type="GO" id="GO:0016301">
    <property type="term" value="F:kinase activity"/>
    <property type="evidence" value="ECO:0007669"/>
    <property type="project" value="UniProtKB-KW"/>
</dbReference>
<keyword evidence="8" id="KW-0547">Nucleotide-binding</keyword>
<evidence type="ECO:0000256" key="5">
    <source>
        <dbReference type="ARBA" id="ARBA00012142"/>
    </source>
</evidence>
<evidence type="ECO:0000256" key="4">
    <source>
        <dbReference type="ARBA" id="ARBA00008663"/>
    </source>
</evidence>
<comment type="cofactor">
    <cofactor evidence="1">
        <name>Mg(2+)</name>
        <dbReference type="ChEBI" id="CHEBI:18420"/>
    </cofactor>
</comment>
<proteinExistence type="inferred from homology"/>
<evidence type="ECO:0000256" key="10">
    <source>
        <dbReference type="ARBA" id="ARBA00022840"/>
    </source>
</evidence>
<evidence type="ECO:0000256" key="3">
    <source>
        <dbReference type="ARBA" id="ARBA00004997"/>
    </source>
</evidence>
<comment type="pathway">
    <text evidence="3 15">Carbohydrate degradation; glycolysis; pyruvate from D-glyceraldehyde 3-phosphate: step 5/5.</text>
</comment>
<feature type="domain" description="Pyruvate kinase barrel" evidence="16">
    <location>
        <begin position="125"/>
        <end position="448"/>
    </location>
</feature>
<dbReference type="PRINTS" id="PR01050">
    <property type="entry name" value="PYRUVTKNASE"/>
</dbReference>
<dbReference type="EMBL" id="HBFA01008027">
    <property type="protein sequence ID" value="CAD8655921.1"/>
    <property type="molecule type" value="Transcribed_RNA"/>
</dbReference>
<dbReference type="AlphaFoldDB" id="A0A7S0N055"/>
<dbReference type="EC" id="2.7.1.40" evidence="5 15"/>
<keyword evidence="11 15" id="KW-0460">Magnesium</keyword>
<dbReference type="GO" id="GO:0000287">
    <property type="term" value="F:magnesium ion binding"/>
    <property type="evidence" value="ECO:0007669"/>
    <property type="project" value="InterPro"/>
</dbReference>
<dbReference type="InterPro" id="IPR015806">
    <property type="entry name" value="Pyrv_Knase_insert_dom_sf"/>
</dbReference>
<keyword evidence="6 15" id="KW-0808">Transferase</keyword>
<dbReference type="PANTHER" id="PTHR11817">
    <property type="entry name" value="PYRUVATE KINASE"/>
    <property type="match status" value="1"/>
</dbReference>
<evidence type="ECO:0000256" key="2">
    <source>
        <dbReference type="ARBA" id="ARBA00001958"/>
    </source>
</evidence>
<evidence type="ECO:0000256" key="1">
    <source>
        <dbReference type="ARBA" id="ARBA00001946"/>
    </source>
</evidence>
<dbReference type="SUPFAM" id="SSF50800">
    <property type="entry name" value="PK beta-barrel domain-like"/>
    <property type="match status" value="1"/>
</dbReference>
<keyword evidence="7" id="KW-0479">Metal-binding</keyword>
<evidence type="ECO:0000256" key="8">
    <source>
        <dbReference type="ARBA" id="ARBA00022741"/>
    </source>
</evidence>
<gene>
    <name evidence="18" type="ORF">POBO1169_LOCUS4177</name>
</gene>
<comment type="catalytic activity">
    <reaction evidence="14 15">
        <text>pyruvate + ATP = phosphoenolpyruvate + ADP + H(+)</text>
        <dbReference type="Rhea" id="RHEA:18157"/>
        <dbReference type="ChEBI" id="CHEBI:15361"/>
        <dbReference type="ChEBI" id="CHEBI:15378"/>
        <dbReference type="ChEBI" id="CHEBI:30616"/>
        <dbReference type="ChEBI" id="CHEBI:58702"/>
        <dbReference type="ChEBI" id="CHEBI:456216"/>
        <dbReference type="EC" id="2.7.1.40"/>
    </reaction>
</comment>
<protein>
    <recommendedName>
        <fullName evidence="5 15">Pyruvate kinase</fullName>
        <ecNumber evidence="5 15">2.7.1.40</ecNumber>
    </recommendedName>
</protein>
<keyword evidence="12 15" id="KW-0324">Glycolysis</keyword>
<dbReference type="Gene3D" id="2.40.33.10">
    <property type="entry name" value="PK beta-barrel domain-like"/>
    <property type="match status" value="1"/>
</dbReference>
<evidence type="ECO:0000256" key="6">
    <source>
        <dbReference type="ARBA" id="ARBA00022679"/>
    </source>
</evidence>
<dbReference type="UniPathway" id="UPA00109">
    <property type="reaction ID" value="UER00188"/>
</dbReference>
<keyword evidence="9 15" id="KW-0418">Kinase</keyword>
<dbReference type="Gene3D" id="3.40.1380.20">
    <property type="entry name" value="Pyruvate kinase, C-terminal domain"/>
    <property type="match status" value="1"/>
</dbReference>
<dbReference type="SUPFAM" id="SSF52935">
    <property type="entry name" value="PK C-terminal domain-like"/>
    <property type="match status" value="1"/>
</dbReference>
<evidence type="ECO:0000256" key="11">
    <source>
        <dbReference type="ARBA" id="ARBA00022842"/>
    </source>
</evidence>
<evidence type="ECO:0000259" key="17">
    <source>
        <dbReference type="Pfam" id="PF02887"/>
    </source>
</evidence>
<evidence type="ECO:0000256" key="12">
    <source>
        <dbReference type="ARBA" id="ARBA00023152"/>
    </source>
</evidence>
<dbReference type="InterPro" id="IPR011037">
    <property type="entry name" value="Pyrv_Knase-like_insert_dom_sf"/>
</dbReference>
<comment type="similarity">
    <text evidence="4 15">Belongs to the pyruvate kinase family.</text>
</comment>
<evidence type="ECO:0000256" key="14">
    <source>
        <dbReference type="ARBA" id="ARBA00048152"/>
    </source>
</evidence>
<dbReference type="Gene3D" id="3.20.20.60">
    <property type="entry name" value="Phosphoenolpyruvate-binding domains"/>
    <property type="match status" value="1"/>
</dbReference>
<reference evidence="18" key="1">
    <citation type="submission" date="2021-01" db="EMBL/GenBank/DDBJ databases">
        <authorList>
            <person name="Corre E."/>
            <person name="Pelletier E."/>
            <person name="Niang G."/>
            <person name="Scheremetjew M."/>
            <person name="Finn R."/>
            <person name="Kale V."/>
            <person name="Holt S."/>
            <person name="Cochrane G."/>
            <person name="Meng A."/>
            <person name="Brown T."/>
            <person name="Cohen L."/>
        </authorList>
    </citation>
    <scope>NUCLEOTIDE SEQUENCE</scope>
    <source>
        <strain evidence="18">CCMP722</strain>
    </source>
</reference>
<comment type="cofactor">
    <cofactor evidence="2">
        <name>K(+)</name>
        <dbReference type="ChEBI" id="CHEBI:29103"/>
    </cofactor>
</comment>
<name>A0A7S0N055_9CHLO</name>
<dbReference type="InterPro" id="IPR040442">
    <property type="entry name" value="Pyrv_kinase-like_dom_sf"/>
</dbReference>
<evidence type="ECO:0000259" key="16">
    <source>
        <dbReference type="Pfam" id="PF00224"/>
    </source>
</evidence>